<dbReference type="Proteomes" id="UP000029643">
    <property type="component" value="Unassembled WGS sequence"/>
</dbReference>
<name>A0A090X1X4_9FLAO</name>
<accession>A0A090X1X4</accession>
<dbReference type="AlphaFoldDB" id="A0A090X1X4"/>
<evidence type="ECO:0000313" key="1">
    <source>
        <dbReference type="EMBL" id="GAL82104.1"/>
    </source>
</evidence>
<sequence length="245" mass="28788">MKSICFVTNYKKTYFFDAIGKEIQSQGGKVYWIVLNNMLYNYLLPTYGAESLLLVNKEQGSFPNGKVGEYKLNELVSVDRALKYYGEWSYDFLRNIQKPIYDFISSNKISYVFGETTYAHEVMLCRMLKDKKELNCKYLHPQTIRIPGYHFTFLEDEFQSEIFEGVKFDTYEDGFVIQVQRPTESVVNENRVKKSMNVLSKLKRSTRFFTQKNMELDDPSISPTNLKGRLNKGLSEEWNRLTYLS</sequence>
<proteinExistence type="predicted"/>
<evidence type="ECO:0000313" key="2">
    <source>
        <dbReference type="Proteomes" id="UP000029643"/>
    </source>
</evidence>
<reference evidence="1" key="1">
    <citation type="journal article" date="2014" name="Genome Announc.">
        <title>Draft Genome Sequences of Marine Flavobacterium Algibacter lectus Strains SS8 and NR4.</title>
        <authorList>
            <person name="Takatani N."/>
            <person name="Nakanishi M."/>
            <person name="Meirelles P."/>
            <person name="Mino S."/>
            <person name="Suda W."/>
            <person name="Oshima K."/>
            <person name="Hattori M."/>
            <person name="Ohkuma M."/>
            <person name="Hosokawa M."/>
            <person name="Miyashita K."/>
            <person name="Thompson F.L."/>
            <person name="Niwa A."/>
            <person name="Sawabe T."/>
            <person name="Sawabe T."/>
        </authorList>
    </citation>
    <scope>NUCLEOTIDE SEQUENCE [LARGE SCALE GENOMIC DNA]</scope>
    <source>
        <strain evidence="1">JCM 19274</strain>
    </source>
</reference>
<gene>
    <name evidence="1" type="ORF">JCM19274_2</name>
</gene>
<comment type="caution">
    <text evidence="1">The sequence shown here is derived from an EMBL/GenBank/DDBJ whole genome shotgun (WGS) entry which is preliminary data.</text>
</comment>
<dbReference type="RefSeq" id="WP_042500656.1">
    <property type="nucleotide sequence ID" value="NZ_BBNU01000022.1"/>
</dbReference>
<dbReference type="EMBL" id="BBNU01000022">
    <property type="protein sequence ID" value="GAL82104.1"/>
    <property type="molecule type" value="Genomic_DNA"/>
</dbReference>
<protein>
    <submittedName>
        <fullName evidence="1">Uncharacterized protein</fullName>
    </submittedName>
</protein>
<organism evidence="1 2">
    <name type="scientific">Algibacter lectus</name>
    <dbReference type="NCBI Taxonomy" id="221126"/>
    <lineage>
        <taxon>Bacteria</taxon>
        <taxon>Pseudomonadati</taxon>
        <taxon>Bacteroidota</taxon>
        <taxon>Flavobacteriia</taxon>
        <taxon>Flavobacteriales</taxon>
        <taxon>Flavobacteriaceae</taxon>
        <taxon>Algibacter</taxon>
    </lineage>
</organism>